<organism evidence="1 2">
    <name type="scientific">Pristionchus entomophagus</name>
    <dbReference type="NCBI Taxonomy" id="358040"/>
    <lineage>
        <taxon>Eukaryota</taxon>
        <taxon>Metazoa</taxon>
        <taxon>Ecdysozoa</taxon>
        <taxon>Nematoda</taxon>
        <taxon>Chromadorea</taxon>
        <taxon>Rhabditida</taxon>
        <taxon>Rhabditina</taxon>
        <taxon>Diplogasteromorpha</taxon>
        <taxon>Diplogasteroidea</taxon>
        <taxon>Neodiplogasteridae</taxon>
        <taxon>Pristionchus</taxon>
    </lineage>
</organism>
<feature type="non-terminal residue" evidence="1">
    <location>
        <position position="1"/>
    </location>
</feature>
<proteinExistence type="predicted"/>
<dbReference type="EMBL" id="BTSX01000001">
    <property type="protein sequence ID" value="GMS78071.1"/>
    <property type="molecule type" value="Genomic_DNA"/>
</dbReference>
<name>A0AAV5S623_9BILA</name>
<feature type="non-terminal residue" evidence="1">
    <location>
        <position position="70"/>
    </location>
</feature>
<accession>A0AAV5S623</accession>
<protein>
    <submittedName>
        <fullName evidence="1">Uncharacterized protein</fullName>
    </submittedName>
</protein>
<gene>
    <name evidence="1" type="ORF">PENTCL1PPCAC_246</name>
</gene>
<reference evidence="1" key="1">
    <citation type="submission" date="2023-10" db="EMBL/GenBank/DDBJ databases">
        <title>Genome assembly of Pristionchus species.</title>
        <authorList>
            <person name="Yoshida K."/>
            <person name="Sommer R.J."/>
        </authorList>
    </citation>
    <scope>NUCLEOTIDE SEQUENCE</scope>
    <source>
        <strain evidence="1">RS0144</strain>
    </source>
</reference>
<comment type="caution">
    <text evidence="1">The sequence shown here is derived from an EMBL/GenBank/DDBJ whole genome shotgun (WGS) entry which is preliminary data.</text>
</comment>
<evidence type="ECO:0000313" key="2">
    <source>
        <dbReference type="Proteomes" id="UP001432027"/>
    </source>
</evidence>
<dbReference type="AlphaFoldDB" id="A0AAV5S623"/>
<sequence>NSQGNVDDGTTRTRYSVGEARGLRFIRSQREWIFRRNDWRIAERNTRYRSKRLLVSGGTHGCTLLHPSCG</sequence>
<keyword evidence="2" id="KW-1185">Reference proteome</keyword>
<dbReference type="Proteomes" id="UP001432027">
    <property type="component" value="Unassembled WGS sequence"/>
</dbReference>
<evidence type="ECO:0000313" key="1">
    <source>
        <dbReference type="EMBL" id="GMS78071.1"/>
    </source>
</evidence>